<feature type="region of interest" description="Disordered" evidence="1">
    <location>
        <begin position="81"/>
        <end position="102"/>
    </location>
</feature>
<evidence type="ECO:0000313" key="2">
    <source>
        <dbReference type="EMBL" id="MFD2464541.1"/>
    </source>
</evidence>
<dbReference type="EMBL" id="JBHUKU010000026">
    <property type="protein sequence ID" value="MFD2464541.1"/>
    <property type="molecule type" value="Genomic_DNA"/>
</dbReference>
<comment type="caution">
    <text evidence="2">The sequence shown here is derived from an EMBL/GenBank/DDBJ whole genome shotgun (WGS) entry which is preliminary data.</text>
</comment>
<protein>
    <submittedName>
        <fullName evidence="2">Uncharacterized protein</fullName>
    </submittedName>
</protein>
<dbReference type="Proteomes" id="UP001597419">
    <property type="component" value="Unassembled WGS sequence"/>
</dbReference>
<gene>
    <name evidence="2" type="ORF">ACFSYJ_38405</name>
</gene>
<evidence type="ECO:0000313" key="3">
    <source>
        <dbReference type="Proteomes" id="UP001597419"/>
    </source>
</evidence>
<reference evidence="3" key="1">
    <citation type="journal article" date="2019" name="Int. J. Syst. Evol. Microbiol.">
        <title>The Global Catalogue of Microorganisms (GCM) 10K type strain sequencing project: providing services to taxonomists for standard genome sequencing and annotation.</title>
        <authorList>
            <consortium name="The Broad Institute Genomics Platform"/>
            <consortium name="The Broad Institute Genome Sequencing Center for Infectious Disease"/>
            <person name="Wu L."/>
            <person name="Ma J."/>
        </authorList>
    </citation>
    <scope>NUCLEOTIDE SEQUENCE [LARGE SCALE GENOMIC DNA]</scope>
    <source>
        <strain evidence="3">CGMCC 4.7643</strain>
    </source>
</reference>
<sequence>MVSVAGGLAWGERGAEGRFQCVGRAEGRFQCAERTEGVLQHTGGLACGAGTLGFLLPSPNGSGANFVTGLMNNPAGAITGTPDSIPPYGLLDGDKPQPLPSK</sequence>
<evidence type="ECO:0000256" key="1">
    <source>
        <dbReference type="SAM" id="MobiDB-lite"/>
    </source>
</evidence>
<dbReference type="RefSeq" id="WP_345385682.1">
    <property type="nucleotide sequence ID" value="NZ_BAABHG010000001.1"/>
</dbReference>
<accession>A0ABW5GUN6</accession>
<organism evidence="2 3">
    <name type="scientific">Amycolatopsis samaneae</name>
    <dbReference type="NCBI Taxonomy" id="664691"/>
    <lineage>
        <taxon>Bacteria</taxon>
        <taxon>Bacillati</taxon>
        <taxon>Actinomycetota</taxon>
        <taxon>Actinomycetes</taxon>
        <taxon>Pseudonocardiales</taxon>
        <taxon>Pseudonocardiaceae</taxon>
        <taxon>Amycolatopsis</taxon>
    </lineage>
</organism>
<name>A0ABW5GUN6_9PSEU</name>
<keyword evidence="3" id="KW-1185">Reference proteome</keyword>
<proteinExistence type="predicted"/>